<dbReference type="GO" id="GO:0005829">
    <property type="term" value="C:cytosol"/>
    <property type="evidence" value="ECO:0007669"/>
    <property type="project" value="TreeGrafter"/>
</dbReference>
<evidence type="ECO:0000256" key="5">
    <source>
        <dbReference type="ARBA" id="ARBA00022598"/>
    </source>
</evidence>
<keyword evidence="9" id="KW-0862">Zinc</keyword>
<name>A0A523V1F9_UNCAE</name>
<keyword evidence="8" id="KW-0227">DNA damage</keyword>
<dbReference type="SMART" id="SM00532">
    <property type="entry name" value="LIGANc"/>
    <property type="match status" value="1"/>
</dbReference>
<dbReference type="Pfam" id="PF01653">
    <property type="entry name" value="DNA_ligase_aden"/>
    <property type="match status" value="1"/>
</dbReference>
<evidence type="ECO:0000256" key="12">
    <source>
        <dbReference type="ARBA" id="ARBA00023204"/>
    </source>
</evidence>
<dbReference type="Gene3D" id="1.10.287.610">
    <property type="entry name" value="Helix hairpin bin"/>
    <property type="match status" value="1"/>
</dbReference>
<dbReference type="SMART" id="SM00278">
    <property type="entry name" value="HhH1"/>
    <property type="match status" value="3"/>
</dbReference>
<evidence type="ECO:0000256" key="1">
    <source>
        <dbReference type="ARBA" id="ARBA00001946"/>
    </source>
</evidence>
<dbReference type="InterPro" id="IPR001679">
    <property type="entry name" value="DNA_ligase"/>
</dbReference>
<dbReference type="EC" id="6.5.1.2" evidence="3"/>
<evidence type="ECO:0000256" key="9">
    <source>
        <dbReference type="ARBA" id="ARBA00022833"/>
    </source>
</evidence>
<dbReference type="InterPro" id="IPR004150">
    <property type="entry name" value="NAD_DNA_ligase_OB"/>
</dbReference>
<dbReference type="GO" id="GO:0003911">
    <property type="term" value="F:DNA ligase (NAD+) activity"/>
    <property type="evidence" value="ECO:0007669"/>
    <property type="project" value="UniProtKB-EC"/>
</dbReference>
<dbReference type="InterPro" id="IPR010994">
    <property type="entry name" value="RuvA_2-like"/>
</dbReference>
<dbReference type="HAMAP" id="MF_01588">
    <property type="entry name" value="DNA_ligase_A"/>
    <property type="match status" value="1"/>
</dbReference>
<dbReference type="Gene3D" id="6.20.10.30">
    <property type="match status" value="1"/>
</dbReference>
<dbReference type="SMART" id="SM00292">
    <property type="entry name" value="BRCT"/>
    <property type="match status" value="1"/>
</dbReference>
<keyword evidence="12" id="KW-0234">DNA repair</keyword>
<dbReference type="PANTHER" id="PTHR23389:SF9">
    <property type="entry name" value="DNA LIGASE"/>
    <property type="match status" value="1"/>
</dbReference>
<dbReference type="NCBIfam" id="TIGR00575">
    <property type="entry name" value="dnlj"/>
    <property type="match status" value="1"/>
</dbReference>
<evidence type="ECO:0000256" key="14">
    <source>
        <dbReference type="ARBA" id="ARBA00060881"/>
    </source>
</evidence>
<dbReference type="PIRSF" id="PIRSF001604">
    <property type="entry name" value="LigA"/>
    <property type="match status" value="1"/>
</dbReference>
<protein>
    <recommendedName>
        <fullName evidence="4">DNA ligase</fullName>
        <ecNumber evidence="3">6.5.1.2</ecNumber>
    </recommendedName>
</protein>
<evidence type="ECO:0000256" key="13">
    <source>
        <dbReference type="ARBA" id="ARBA00034005"/>
    </source>
</evidence>
<dbReference type="SUPFAM" id="SSF50249">
    <property type="entry name" value="Nucleic acid-binding proteins"/>
    <property type="match status" value="1"/>
</dbReference>
<evidence type="ECO:0000256" key="4">
    <source>
        <dbReference type="ARBA" id="ARBA00013308"/>
    </source>
</evidence>
<dbReference type="FunFam" id="1.10.287.610:FF:000002">
    <property type="entry name" value="DNA ligase"/>
    <property type="match status" value="1"/>
</dbReference>
<dbReference type="Gene3D" id="2.40.50.140">
    <property type="entry name" value="Nucleic acid-binding proteins"/>
    <property type="match status" value="1"/>
</dbReference>
<dbReference type="Gene3D" id="1.10.150.20">
    <property type="entry name" value="5' to 3' exonuclease, C-terminal subdomain"/>
    <property type="match status" value="2"/>
</dbReference>
<evidence type="ECO:0000313" key="16">
    <source>
        <dbReference type="EMBL" id="TET48569.1"/>
    </source>
</evidence>
<dbReference type="FunFam" id="1.10.150.20:FF:000006">
    <property type="entry name" value="DNA ligase"/>
    <property type="match status" value="1"/>
</dbReference>
<dbReference type="SUPFAM" id="SSF47781">
    <property type="entry name" value="RuvA domain 2-like"/>
    <property type="match status" value="1"/>
</dbReference>
<reference evidence="16 17" key="1">
    <citation type="submission" date="2019-03" db="EMBL/GenBank/DDBJ databases">
        <title>Metabolic potential of uncultured bacteria and archaea associated with petroleum seepage in deep-sea sediments.</title>
        <authorList>
            <person name="Dong X."/>
            <person name="Hubert C."/>
        </authorList>
    </citation>
    <scope>NUCLEOTIDE SEQUENCE [LARGE SCALE GENOMIC DNA]</scope>
    <source>
        <strain evidence="16">E29_bin78</strain>
    </source>
</reference>
<gene>
    <name evidence="16" type="primary">ligA</name>
    <name evidence="16" type="ORF">E3J59_00440</name>
</gene>
<dbReference type="InterPro" id="IPR012340">
    <property type="entry name" value="NA-bd_OB-fold"/>
</dbReference>
<dbReference type="Pfam" id="PF03120">
    <property type="entry name" value="OB_DNA_ligase"/>
    <property type="match status" value="1"/>
</dbReference>
<dbReference type="Gene3D" id="3.30.470.30">
    <property type="entry name" value="DNA ligase/mRNA capping enzyme"/>
    <property type="match status" value="1"/>
</dbReference>
<dbReference type="GO" id="GO:0003677">
    <property type="term" value="F:DNA binding"/>
    <property type="evidence" value="ECO:0007669"/>
    <property type="project" value="InterPro"/>
</dbReference>
<dbReference type="GO" id="GO:0006281">
    <property type="term" value="P:DNA repair"/>
    <property type="evidence" value="ECO:0007669"/>
    <property type="project" value="UniProtKB-KW"/>
</dbReference>
<organism evidence="16 17">
    <name type="scientific">Aerophobetes bacterium</name>
    <dbReference type="NCBI Taxonomy" id="2030807"/>
    <lineage>
        <taxon>Bacteria</taxon>
        <taxon>Candidatus Aerophobota</taxon>
    </lineage>
</organism>
<keyword evidence="6" id="KW-0235">DNA replication</keyword>
<dbReference type="InterPro" id="IPR013839">
    <property type="entry name" value="DNAligase_adenylation"/>
</dbReference>
<evidence type="ECO:0000256" key="7">
    <source>
        <dbReference type="ARBA" id="ARBA00022723"/>
    </source>
</evidence>
<dbReference type="SUPFAM" id="SSF56091">
    <property type="entry name" value="DNA ligase/mRNA capping enzyme, catalytic domain"/>
    <property type="match status" value="1"/>
</dbReference>
<feature type="non-terminal residue" evidence="16">
    <location>
        <position position="656"/>
    </location>
</feature>
<dbReference type="InterPro" id="IPR001357">
    <property type="entry name" value="BRCT_dom"/>
</dbReference>
<dbReference type="FunFam" id="3.30.470.30:FF:000001">
    <property type="entry name" value="DNA ligase"/>
    <property type="match status" value="1"/>
</dbReference>
<dbReference type="FunFam" id="1.10.150.20:FF:000007">
    <property type="entry name" value="DNA ligase"/>
    <property type="match status" value="1"/>
</dbReference>
<comment type="caution">
    <text evidence="16">The sequence shown here is derived from an EMBL/GenBank/DDBJ whole genome shotgun (WGS) entry which is preliminary data.</text>
</comment>
<dbReference type="Proteomes" id="UP000320679">
    <property type="component" value="Unassembled WGS sequence"/>
</dbReference>
<evidence type="ECO:0000256" key="8">
    <source>
        <dbReference type="ARBA" id="ARBA00022763"/>
    </source>
</evidence>
<dbReference type="Pfam" id="PF14520">
    <property type="entry name" value="HHH_5"/>
    <property type="match status" value="1"/>
</dbReference>
<dbReference type="InterPro" id="IPR013840">
    <property type="entry name" value="DNAligase_N"/>
</dbReference>
<dbReference type="GO" id="GO:0046872">
    <property type="term" value="F:metal ion binding"/>
    <property type="evidence" value="ECO:0007669"/>
    <property type="project" value="UniProtKB-KW"/>
</dbReference>
<accession>A0A523V1F9</accession>
<evidence type="ECO:0000313" key="17">
    <source>
        <dbReference type="Proteomes" id="UP000320679"/>
    </source>
</evidence>
<comment type="cofactor">
    <cofactor evidence="1">
        <name>Mg(2+)</name>
        <dbReference type="ChEBI" id="CHEBI:18420"/>
    </cofactor>
</comment>
<dbReference type="CDD" id="cd00114">
    <property type="entry name" value="LIGANc"/>
    <property type="match status" value="1"/>
</dbReference>
<dbReference type="PROSITE" id="PS50172">
    <property type="entry name" value="BRCT"/>
    <property type="match status" value="1"/>
</dbReference>
<dbReference type="PROSITE" id="PS01055">
    <property type="entry name" value="DNA_LIGASE_N1"/>
    <property type="match status" value="1"/>
</dbReference>
<dbReference type="Pfam" id="PF03119">
    <property type="entry name" value="DNA_ligase_ZBD"/>
    <property type="match status" value="1"/>
</dbReference>
<dbReference type="CDD" id="cd17748">
    <property type="entry name" value="BRCT_DNA_ligase_like"/>
    <property type="match status" value="1"/>
</dbReference>
<evidence type="ECO:0000259" key="15">
    <source>
        <dbReference type="PROSITE" id="PS50172"/>
    </source>
</evidence>
<dbReference type="Pfam" id="PF12826">
    <property type="entry name" value="HHH_2"/>
    <property type="match status" value="1"/>
</dbReference>
<evidence type="ECO:0000256" key="10">
    <source>
        <dbReference type="ARBA" id="ARBA00022842"/>
    </source>
</evidence>
<evidence type="ECO:0000256" key="6">
    <source>
        <dbReference type="ARBA" id="ARBA00022705"/>
    </source>
</evidence>
<comment type="catalytic activity">
    <reaction evidence="13">
        <text>NAD(+) + (deoxyribonucleotide)n-3'-hydroxyl + 5'-phospho-(deoxyribonucleotide)m = (deoxyribonucleotide)n+m + AMP + beta-nicotinamide D-nucleotide.</text>
        <dbReference type="EC" id="6.5.1.2"/>
    </reaction>
</comment>
<keyword evidence="11" id="KW-0520">NAD</keyword>
<dbReference type="Pfam" id="PF00533">
    <property type="entry name" value="BRCT"/>
    <property type="match status" value="1"/>
</dbReference>
<keyword evidence="7" id="KW-0479">Metal-binding</keyword>
<evidence type="ECO:0000256" key="3">
    <source>
        <dbReference type="ARBA" id="ARBA00012722"/>
    </source>
</evidence>
<dbReference type="Gene3D" id="3.40.50.10190">
    <property type="entry name" value="BRCT domain"/>
    <property type="match status" value="1"/>
</dbReference>
<feature type="domain" description="BRCT" evidence="15">
    <location>
        <begin position="589"/>
        <end position="656"/>
    </location>
</feature>
<dbReference type="InterPro" id="IPR036420">
    <property type="entry name" value="BRCT_dom_sf"/>
</dbReference>
<sequence>MVSDKIRKKVEKLRNEIHYHDYKYYVENNPEISDYQYDELMRELKELEERYPSLKAPTSPTQRVGGGPVEGFSTVEHRVPMLSLENTYSEEEIREFERRLHRELPGEEFEYVVELKIDGVSFCLIYEDGFLVRGSTRGDGRRGDEITANLKTIRTIPLSLREKVLGRIEVRGEVYMTRSGFGRVNKKREKDGENLFANPRNAAAGSLKLLDPGLVCQRPLDNSIYVWVESTEAEMSPTHLETLKMLKKWGFKISPHLRLARSINEVIEYCNGWQEKKERLDYDVDGMVIKVNSLDQQRRLGSTTKSPRWAIAYKFPAKQATTKIKDILVGVGRTGALTPVAVLDSTPLAGTTITRATLHNEDEIRRKDIRIGDTVIIEKGGDIIPQVIKVVESRRTGTEKEFFMPTRCPVCGAKVVRLPDEAVARCIGSSCPAQLKERIAHYTQRQAMDIEGLGDKLIDQLVDKKLILDIADIYKLDLSTLSGLERMGKKSSENLLSQIEKSRYQSLSRLIFALGIRYVGIRGARILAENFPSLQDLSRASQESLQAIPEIGPRTAESVRLFFQEERNRKLLERLREYGLRMKEEREEKRKTPLAGKSFVFTGSLEHYSRDQAENLVERLGARATGSVSKEIDYVVVGKDAGSKYEKARKLSLRIL</sequence>
<dbReference type="EMBL" id="SOJK01000016">
    <property type="protein sequence ID" value="TET48569.1"/>
    <property type="molecule type" value="Genomic_DNA"/>
</dbReference>
<dbReference type="InterPro" id="IPR003583">
    <property type="entry name" value="Hlx-hairpin-Hlx_DNA-bd_motif"/>
</dbReference>
<evidence type="ECO:0000256" key="2">
    <source>
        <dbReference type="ARBA" id="ARBA00004067"/>
    </source>
</evidence>
<dbReference type="InterPro" id="IPR018239">
    <property type="entry name" value="DNA_ligase_AS"/>
</dbReference>
<keyword evidence="5 16" id="KW-0436">Ligase</keyword>
<comment type="function">
    <text evidence="2">DNA ligase that catalyzes the formation of phosphodiester linkages between 5'-phosphoryl and 3'-hydroxyl groups in double-stranded DNA using NAD as a coenzyme and as the energy source for the reaction. It is essential for DNA replication and repair of damaged DNA.</text>
</comment>
<comment type="similarity">
    <text evidence="14">Belongs to the NAD-dependent DNA ligase family. LigA subfamily.</text>
</comment>
<dbReference type="InterPro" id="IPR004149">
    <property type="entry name" value="Znf_DNAligase_C4"/>
</dbReference>
<keyword evidence="10" id="KW-0460">Magnesium</keyword>
<dbReference type="SUPFAM" id="SSF52113">
    <property type="entry name" value="BRCT domain"/>
    <property type="match status" value="1"/>
</dbReference>
<dbReference type="AlphaFoldDB" id="A0A523V1F9"/>
<proteinExistence type="inferred from homology"/>
<dbReference type="FunFam" id="2.40.50.140:FF:000012">
    <property type="entry name" value="DNA ligase"/>
    <property type="match status" value="1"/>
</dbReference>
<dbReference type="PANTHER" id="PTHR23389">
    <property type="entry name" value="CHROMOSOME TRANSMISSION FIDELITY FACTOR 18"/>
    <property type="match status" value="1"/>
</dbReference>
<evidence type="ECO:0000256" key="11">
    <source>
        <dbReference type="ARBA" id="ARBA00023027"/>
    </source>
</evidence>
<dbReference type="GO" id="GO:0006260">
    <property type="term" value="P:DNA replication"/>
    <property type="evidence" value="ECO:0007669"/>
    <property type="project" value="UniProtKB-KW"/>
</dbReference>
<dbReference type="NCBIfam" id="NF005932">
    <property type="entry name" value="PRK07956.1"/>
    <property type="match status" value="1"/>
</dbReference>
<dbReference type="InterPro" id="IPR041663">
    <property type="entry name" value="DisA/LigA_HHH"/>
</dbReference>